<dbReference type="AlphaFoldDB" id="A0A4V6PQJ4"/>
<dbReference type="InterPro" id="IPR000644">
    <property type="entry name" value="CBS_dom"/>
</dbReference>
<feature type="domain" description="PPM-type phosphatase" evidence="2">
    <location>
        <begin position="178"/>
        <end position="410"/>
    </location>
</feature>
<dbReference type="PANTHER" id="PTHR43156:SF9">
    <property type="entry name" value="HAMP DOMAIN-CONTAINING PROTEIN"/>
    <property type="match status" value="1"/>
</dbReference>
<dbReference type="RefSeq" id="WP_133593727.1">
    <property type="nucleotide sequence ID" value="NZ_SNVV01000016.1"/>
</dbReference>
<evidence type="ECO:0000256" key="1">
    <source>
        <dbReference type="ARBA" id="ARBA00022801"/>
    </source>
</evidence>
<dbReference type="Pfam" id="PF07228">
    <property type="entry name" value="SpoIIE"/>
    <property type="match status" value="1"/>
</dbReference>
<dbReference type="InterPro" id="IPR001932">
    <property type="entry name" value="PPM-type_phosphatase-like_dom"/>
</dbReference>
<proteinExistence type="predicted"/>
<dbReference type="SMART" id="SM00331">
    <property type="entry name" value="PP2C_SIG"/>
    <property type="match status" value="1"/>
</dbReference>
<name>A0A4V6PQJ4_9RHOO</name>
<evidence type="ECO:0000259" key="2">
    <source>
        <dbReference type="SMART" id="SM00331"/>
    </source>
</evidence>
<dbReference type="SUPFAM" id="SSF54631">
    <property type="entry name" value="CBS-domain pair"/>
    <property type="match status" value="1"/>
</dbReference>
<comment type="caution">
    <text evidence="3">The sequence shown here is derived from an EMBL/GenBank/DDBJ whole genome shotgun (WGS) entry which is preliminary data.</text>
</comment>
<dbReference type="Pfam" id="PF00571">
    <property type="entry name" value="CBS"/>
    <property type="match status" value="1"/>
</dbReference>
<evidence type="ECO:0000313" key="4">
    <source>
        <dbReference type="Proteomes" id="UP000295129"/>
    </source>
</evidence>
<reference evidence="3 4" key="1">
    <citation type="submission" date="2019-03" db="EMBL/GenBank/DDBJ databases">
        <title>Genomic Encyclopedia of Type Strains, Phase IV (KMG-IV): sequencing the most valuable type-strain genomes for metagenomic binning, comparative biology and taxonomic classification.</title>
        <authorList>
            <person name="Goeker M."/>
        </authorList>
    </citation>
    <scope>NUCLEOTIDE SEQUENCE [LARGE SCALE GENOMIC DNA]</scope>
    <source>
        <strain evidence="3 4">DSM 12121</strain>
    </source>
</reference>
<keyword evidence="4" id="KW-1185">Reference proteome</keyword>
<accession>A0A4V6PQJ4</accession>
<gene>
    <name evidence="3" type="ORF">C7389_11667</name>
</gene>
<organism evidence="3 4">
    <name type="scientific">Azoarcus indigens</name>
    <dbReference type="NCBI Taxonomy" id="29545"/>
    <lineage>
        <taxon>Bacteria</taxon>
        <taxon>Pseudomonadati</taxon>
        <taxon>Pseudomonadota</taxon>
        <taxon>Betaproteobacteria</taxon>
        <taxon>Rhodocyclales</taxon>
        <taxon>Zoogloeaceae</taxon>
        <taxon>Azoarcus</taxon>
    </lineage>
</organism>
<evidence type="ECO:0000313" key="3">
    <source>
        <dbReference type="EMBL" id="TDN48162.1"/>
    </source>
</evidence>
<protein>
    <submittedName>
        <fullName evidence="3">Serine phosphatase RsbU (Regulator of sigma subunit)</fullName>
    </submittedName>
</protein>
<dbReference type="GO" id="GO:0016791">
    <property type="term" value="F:phosphatase activity"/>
    <property type="evidence" value="ECO:0007669"/>
    <property type="project" value="TreeGrafter"/>
</dbReference>
<dbReference type="PANTHER" id="PTHR43156">
    <property type="entry name" value="STAGE II SPORULATION PROTEIN E-RELATED"/>
    <property type="match status" value="1"/>
</dbReference>
<dbReference type="EMBL" id="SNVV01000016">
    <property type="protein sequence ID" value="TDN48162.1"/>
    <property type="molecule type" value="Genomic_DNA"/>
</dbReference>
<keyword evidence="1" id="KW-0378">Hydrolase</keyword>
<dbReference type="CDD" id="cd04598">
    <property type="entry name" value="CBS_pair_GGDEF_EAL"/>
    <property type="match status" value="1"/>
</dbReference>
<dbReference type="InterPro" id="IPR046342">
    <property type="entry name" value="CBS_dom_sf"/>
</dbReference>
<sequence length="410" mass="44815">MLAAPVRATTAPLGSRPCAGDLCLAIASVSPECDNETVLKLFTAHKELVSLPVVEDGRPFGLINRHIFLSQIVRPFHRELYDRKSCIAFMDKSPLIVDAATGIDEMADLAVAYGEKALADGFIITAGGRYLGIGLGIDLMRAVSEMHALQHRQIVQSIEYASVIQSAMLTPSRQAMTAALADSCLAWEPRDHVGGDCYYFMRHDRGWLAVIADCTGHGVPGAFMTLIFSSALDRALALHGPMHPDRLLGEINIRIKDALGQVEGRADGTPASNDGCDALIVCLDSAESVMRWSSARLSAYLLPANGGEPVELAGNRMGVGYIETPHGYAWPSQQRAVMPGDLLFAATDGLTDQVGGERRIMYGKRRLLALLDRCRELPMPELARTLQQEHRDYQGSQIRRDDLTFWGWRA</sequence>
<dbReference type="InterPro" id="IPR036457">
    <property type="entry name" value="PPM-type-like_dom_sf"/>
</dbReference>
<dbReference type="Gene3D" id="3.60.40.10">
    <property type="entry name" value="PPM-type phosphatase domain"/>
    <property type="match status" value="1"/>
</dbReference>
<dbReference type="OrthoDB" id="5496380at2"/>
<dbReference type="Proteomes" id="UP000295129">
    <property type="component" value="Unassembled WGS sequence"/>
</dbReference>
<dbReference type="InterPro" id="IPR052016">
    <property type="entry name" value="Bact_Sigma-Reg"/>
</dbReference>